<protein>
    <submittedName>
        <fullName evidence="1">Uncharacterized protein</fullName>
    </submittedName>
</protein>
<proteinExistence type="predicted"/>
<evidence type="ECO:0000313" key="1">
    <source>
        <dbReference type="EMBL" id="VEN34440.1"/>
    </source>
</evidence>
<dbReference type="AlphaFoldDB" id="A0A653BFT3"/>
<feature type="non-terminal residue" evidence="1">
    <location>
        <position position="43"/>
    </location>
</feature>
<gene>
    <name evidence="1" type="ORF">CALMAC_LOCUS635</name>
</gene>
<sequence>MAFEFINSLVGGEFDMELNFVIQDAQNIRHMLELLDHCPPNLQ</sequence>
<dbReference type="OrthoDB" id="6431632at2759"/>
<reference evidence="1 2" key="1">
    <citation type="submission" date="2019-01" db="EMBL/GenBank/DDBJ databases">
        <authorList>
            <person name="Sayadi A."/>
        </authorList>
    </citation>
    <scope>NUCLEOTIDE SEQUENCE [LARGE SCALE GENOMIC DNA]</scope>
</reference>
<accession>A0A653BFT3</accession>
<dbReference type="EMBL" id="CAACVG010000694">
    <property type="protein sequence ID" value="VEN34440.1"/>
    <property type="molecule type" value="Genomic_DNA"/>
</dbReference>
<dbReference type="Proteomes" id="UP000410492">
    <property type="component" value="Unassembled WGS sequence"/>
</dbReference>
<evidence type="ECO:0000313" key="2">
    <source>
        <dbReference type="Proteomes" id="UP000410492"/>
    </source>
</evidence>
<keyword evidence="2" id="KW-1185">Reference proteome</keyword>
<organism evidence="1 2">
    <name type="scientific">Callosobruchus maculatus</name>
    <name type="common">Southern cowpea weevil</name>
    <name type="synonym">Pulse bruchid</name>
    <dbReference type="NCBI Taxonomy" id="64391"/>
    <lineage>
        <taxon>Eukaryota</taxon>
        <taxon>Metazoa</taxon>
        <taxon>Ecdysozoa</taxon>
        <taxon>Arthropoda</taxon>
        <taxon>Hexapoda</taxon>
        <taxon>Insecta</taxon>
        <taxon>Pterygota</taxon>
        <taxon>Neoptera</taxon>
        <taxon>Endopterygota</taxon>
        <taxon>Coleoptera</taxon>
        <taxon>Polyphaga</taxon>
        <taxon>Cucujiformia</taxon>
        <taxon>Chrysomeloidea</taxon>
        <taxon>Chrysomelidae</taxon>
        <taxon>Bruchinae</taxon>
        <taxon>Bruchini</taxon>
        <taxon>Callosobruchus</taxon>
    </lineage>
</organism>
<name>A0A653BFT3_CALMS</name>